<comment type="similarity">
    <text evidence="2 8">Belongs to the ammonia transporter channel (TC 1.A.11.2) family.</text>
</comment>
<name>A0A8D4J380_9PAST</name>
<sequence>MTINNFRSNLYQKTINSISFLTLLVFYPLNASATELQSWIKPISELDSGDTAWVMISTILVLFMTIPGLALFYAGMVRKKSVLATMVQSFAICAMVAVIWVICGYSLAFTPNNPFIGGTERFFLQGMNVFTNQQLLTIYPGAPTIPEAVFMLFQMAFAIIAGAIITGAFAERMKFSSMLLFIACWELLVYVPTAHWVWSDGGWLAKDGVLDYAGGTVIHINAGIAGLVAAIIIGKRIGYGKEVIVPHNLVLTLIGTAMLWIGWFGFNAGSALAADARAGMALATTQVAATAGALTWILIEVLRKHKPSALGLVSGALAGLVGITPAAGYVDVQGALWIGLLSSMICFWSATHLKYRFGYDDSLDAFGIHGIGGIIGAILTGIFVSDDIADTSTTLWIQLESVLITIAYSGICSIIILWVIEKTLGLRVAKDEERQGLDLVLHGERIE</sequence>
<evidence type="ECO:0000256" key="5">
    <source>
        <dbReference type="ARBA" id="ARBA00022989"/>
    </source>
</evidence>
<evidence type="ECO:0000256" key="3">
    <source>
        <dbReference type="ARBA" id="ARBA00022448"/>
    </source>
</evidence>
<evidence type="ECO:0000256" key="8">
    <source>
        <dbReference type="RuleBase" id="RU362002"/>
    </source>
</evidence>
<feature type="transmembrane region" description="Helical" evidence="8">
    <location>
        <begin position="210"/>
        <end position="233"/>
    </location>
</feature>
<keyword evidence="10" id="KW-1185">Reference proteome</keyword>
<dbReference type="SUPFAM" id="SSF111352">
    <property type="entry name" value="Ammonium transporter"/>
    <property type="match status" value="1"/>
</dbReference>
<dbReference type="InterPro" id="IPR001905">
    <property type="entry name" value="Ammonium_transpt"/>
</dbReference>
<dbReference type="AlphaFoldDB" id="A0A8D4J380"/>
<protein>
    <recommendedName>
        <fullName evidence="8">Ammonium transporter</fullName>
    </recommendedName>
</protein>
<feature type="transmembrane region" description="Helical" evidence="8">
    <location>
        <begin position="396"/>
        <end position="420"/>
    </location>
</feature>
<evidence type="ECO:0000256" key="2">
    <source>
        <dbReference type="ARBA" id="ARBA00005887"/>
    </source>
</evidence>
<keyword evidence="3 8" id="KW-0813">Transport</keyword>
<dbReference type="PANTHER" id="PTHR43029:SF10">
    <property type="entry name" value="AMMONIUM TRANSPORTER MEP2"/>
    <property type="match status" value="1"/>
</dbReference>
<feature type="transmembrane region" description="Helical" evidence="8">
    <location>
        <begin position="310"/>
        <end position="329"/>
    </location>
</feature>
<evidence type="ECO:0000313" key="9">
    <source>
        <dbReference type="EMBL" id="QDJ15318.1"/>
    </source>
</evidence>
<keyword evidence="4 8" id="KW-0812">Transmembrane</keyword>
<feature type="transmembrane region" description="Helical" evidence="8">
    <location>
        <begin position="177"/>
        <end position="198"/>
    </location>
</feature>
<proteinExistence type="inferred from homology"/>
<feature type="transmembrane region" description="Helical" evidence="8">
    <location>
        <begin position="245"/>
        <end position="266"/>
    </location>
</feature>
<evidence type="ECO:0000313" key="10">
    <source>
        <dbReference type="Proteomes" id="UP000955338"/>
    </source>
</evidence>
<dbReference type="GO" id="GO:0005886">
    <property type="term" value="C:plasma membrane"/>
    <property type="evidence" value="ECO:0007669"/>
    <property type="project" value="UniProtKB-SubCell"/>
</dbReference>
<evidence type="ECO:0000256" key="6">
    <source>
        <dbReference type="ARBA" id="ARBA00023136"/>
    </source>
</evidence>
<dbReference type="InterPro" id="IPR029020">
    <property type="entry name" value="Ammonium/urea_transptr"/>
</dbReference>
<comment type="subcellular location">
    <subcellularLocation>
        <location evidence="8">Cell membrane</location>
        <topology evidence="8">Multi-pass membrane protein</topology>
    </subcellularLocation>
    <subcellularLocation>
        <location evidence="1">Membrane</location>
        <topology evidence="1">Multi-pass membrane protein</topology>
    </subcellularLocation>
</comment>
<feature type="transmembrane region" description="Helical" evidence="8">
    <location>
        <begin position="148"/>
        <end position="170"/>
    </location>
</feature>
<gene>
    <name evidence="9" type="ORF">CEP48_07735</name>
</gene>
<dbReference type="EMBL" id="CP022011">
    <property type="protein sequence ID" value="QDJ15318.1"/>
    <property type="molecule type" value="Genomic_DNA"/>
</dbReference>
<feature type="transmembrane region" description="Helical" evidence="8">
    <location>
        <begin position="52"/>
        <end position="74"/>
    </location>
</feature>
<dbReference type="Proteomes" id="UP000955338">
    <property type="component" value="Chromosome"/>
</dbReference>
<feature type="transmembrane region" description="Helical" evidence="8">
    <location>
        <begin position="335"/>
        <end position="353"/>
    </location>
</feature>
<feature type="transmembrane region" description="Helical" evidence="8">
    <location>
        <begin position="278"/>
        <end position="298"/>
    </location>
</feature>
<evidence type="ECO:0000256" key="7">
    <source>
        <dbReference type="ARBA" id="ARBA00023177"/>
    </source>
</evidence>
<feature type="transmembrane region" description="Helical" evidence="8">
    <location>
        <begin position="86"/>
        <end position="108"/>
    </location>
</feature>
<dbReference type="PANTHER" id="PTHR43029">
    <property type="entry name" value="AMMONIUM TRANSPORTER MEP2"/>
    <property type="match status" value="1"/>
</dbReference>
<dbReference type="InterPro" id="IPR024041">
    <property type="entry name" value="NH4_transpt_AmtB-like_dom"/>
</dbReference>
<evidence type="ECO:0000256" key="1">
    <source>
        <dbReference type="ARBA" id="ARBA00004141"/>
    </source>
</evidence>
<dbReference type="RefSeq" id="WP_261920172.1">
    <property type="nucleotide sequence ID" value="NZ_CP022011.1"/>
</dbReference>
<dbReference type="InterPro" id="IPR018047">
    <property type="entry name" value="Ammonium_transpt_CS"/>
</dbReference>
<dbReference type="NCBIfam" id="TIGR00836">
    <property type="entry name" value="amt"/>
    <property type="match status" value="1"/>
</dbReference>
<keyword evidence="5 8" id="KW-1133">Transmembrane helix</keyword>
<dbReference type="GO" id="GO:0008519">
    <property type="term" value="F:ammonium channel activity"/>
    <property type="evidence" value="ECO:0007669"/>
    <property type="project" value="InterPro"/>
</dbReference>
<dbReference type="Pfam" id="PF00909">
    <property type="entry name" value="Ammonium_transp"/>
    <property type="match status" value="1"/>
</dbReference>
<reference evidence="9" key="1">
    <citation type="submission" date="2017-06" db="EMBL/GenBank/DDBJ databases">
        <title>Genome sequencing of pathogenic and non-pathogenic strains within Bisgaard taxon 40.</title>
        <authorList>
            <person name="Ladner J.T."/>
            <person name="Lovett S.P."/>
            <person name="Koroleva G."/>
            <person name="Lorch J.M."/>
        </authorList>
    </citation>
    <scope>NUCLEOTIDE SEQUENCE</scope>
    <source>
        <strain evidence="9">27576-1-I1</strain>
    </source>
</reference>
<evidence type="ECO:0000256" key="4">
    <source>
        <dbReference type="ARBA" id="ARBA00022692"/>
    </source>
</evidence>
<dbReference type="PROSITE" id="PS01219">
    <property type="entry name" value="AMMONIUM_TRANSP"/>
    <property type="match status" value="1"/>
</dbReference>
<organism evidence="9 10">
    <name type="scientific">Mergibacter septicus</name>
    <dbReference type="NCBI Taxonomy" id="221402"/>
    <lineage>
        <taxon>Bacteria</taxon>
        <taxon>Pseudomonadati</taxon>
        <taxon>Pseudomonadota</taxon>
        <taxon>Gammaproteobacteria</taxon>
        <taxon>Pasteurellales</taxon>
        <taxon>Pasteurellaceae</taxon>
        <taxon>Mergibacter</taxon>
    </lineage>
</organism>
<keyword evidence="7 8" id="KW-0924">Ammonia transport</keyword>
<feature type="transmembrane region" description="Helical" evidence="8">
    <location>
        <begin position="365"/>
        <end position="384"/>
    </location>
</feature>
<accession>A0A8D4J380</accession>
<dbReference type="Gene3D" id="1.10.3430.10">
    <property type="entry name" value="Ammonium transporter AmtB like domains"/>
    <property type="match status" value="1"/>
</dbReference>
<keyword evidence="6 8" id="KW-0472">Membrane</keyword>